<dbReference type="HAMAP" id="MF_00385">
    <property type="entry name" value="Ribosomal_bS16"/>
    <property type="match status" value="1"/>
</dbReference>
<gene>
    <name evidence="5" type="ORF">WJX81_006906</name>
</gene>
<evidence type="ECO:0000256" key="2">
    <source>
        <dbReference type="ARBA" id="ARBA00022980"/>
    </source>
</evidence>
<dbReference type="GO" id="GO:0015935">
    <property type="term" value="C:small ribosomal subunit"/>
    <property type="evidence" value="ECO:0007669"/>
    <property type="project" value="TreeGrafter"/>
</dbReference>
<proteinExistence type="inferred from homology"/>
<comment type="similarity">
    <text evidence="1">Belongs to the bacterial ribosomal protein bS16 family.</text>
</comment>
<protein>
    <recommendedName>
        <fullName evidence="7">30S ribosomal protein S16</fullName>
    </recommendedName>
</protein>
<keyword evidence="6" id="KW-1185">Reference proteome</keyword>
<comment type="caution">
    <text evidence="5">The sequence shown here is derived from an EMBL/GenBank/DDBJ whole genome shotgun (WGS) entry which is preliminary data.</text>
</comment>
<keyword evidence="3" id="KW-0687">Ribonucleoprotein</keyword>
<dbReference type="GO" id="GO:0005739">
    <property type="term" value="C:mitochondrion"/>
    <property type="evidence" value="ECO:0007669"/>
    <property type="project" value="GOC"/>
</dbReference>
<dbReference type="Gene3D" id="3.30.1320.10">
    <property type="match status" value="1"/>
</dbReference>
<evidence type="ECO:0008006" key="7">
    <source>
        <dbReference type="Google" id="ProtNLM"/>
    </source>
</evidence>
<dbReference type="InterPro" id="IPR023803">
    <property type="entry name" value="Ribosomal_bS16_dom_sf"/>
</dbReference>
<evidence type="ECO:0000313" key="5">
    <source>
        <dbReference type="EMBL" id="KAK9821767.1"/>
    </source>
</evidence>
<dbReference type="Proteomes" id="UP001445335">
    <property type="component" value="Unassembled WGS sequence"/>
</dbReference>
<accession>A0AAW1QK14</accession>
<dbReference type="EMBL" id="JALJOU010000097">
    <property type="protein sequence ID" value="KAK9821767.1"/>
    <property type="molecule type" value="Genomic_DNA"/>
</dbReference>
<name>A0AAW1QK14_9CHLO</name>
<dbReference type="InterPro" id="IPR000307">
    <property type="entry name" value="Ribosomal_bS16"/>
</dbReference>
<sequence>MPVRLRLARYGKRNNPFYRIYAADSRAPRDGRHIEILGHYDPVPCKDGNKHLGLDIERVQYWLSVGAQPSQTVARLLGQAAIIPKPPPPAGVNRGPKKEQKKR</sequence>
<evidence type="ECO:0000256" key="1">
    <source>
        <dbReference type="ARBA" id="ARBA00006668"/>
    </source>
</evidence>
<keyword evidence="2" id="KW-0689">Ribosomal protein</keyword>
<reference evidence="5 6" key="1">
    <citation type="journal article" date="2024" name="Nat. Commun.">
        <title>Phylogenomics reveals the evolutionary origins of lichenization in chlorophyte algae.</title>
        <authorList>
            <person name="Puginier C."/>
            <person name="Libourel C."/>
            <person name="Otte J."/>
            <person name="Skaloud P."/>
            <person name="Haon M."/>
            <person name="Grisel S."/>
            <person name="Petersen M."/>
            <person name="Berrin J.G."/>
            <person name="Delaux P.M."/>
            <person name="Dal Grande F."/>
            <person name="Keller J."/>
        </authorList>
    </citation>
    <scope>NUCLEOTIDE SEQUENCE [LARGE SCALE GENOMIC DNA]</scope>
    <source>
        <strain evidence="5 6">SAG 245.80</strain>
    </source>
</reference>
<dbReference type="NCBIfam" id="TIGR00002">
    <property type="entry name" value="S16"/>
    <property type="match status" value="1"/>
</dbReference>
<dbReference type="PANTHER" id="PTHR12919">
    <property type="entry name" value="30S RIBOSOMAL PROTEIN S16"/>
    <property type="match status" value="1"/>
</dbReference>
<feature type="region of interest" description="Disordered" evidence="4">
    <location>
        <begin position="82"/>
        <end position="103"/>
    </location>
</feature>
<dbReference type="PROSITE" id="PS00732">
    <property type="entry name" value="RIBOSOMAL_S16"/>
    <property type="match status" value="1"/>
</dbReference>
<dbReference type="InterPro" id="IPR020592">
    <property type="entry name" value="Ribosomal_bS16_CS"/>
</dbReference>
<dbReference type="GO" id="GO:0003735">
    <property type="term" value="F:structural constituent of ribosome"/>
    <property type="evidence" value="ECO:0007669"/>
    <property type="project" value="InterPro"/>
</dbReference>
<evidence type="ECO:0000256" key="4">
    <source>
        <dbReference type="SAM" id="MobiDB-lite"/>
    </source>
</evidence>
<dbReference type="SUPFAM" id="SSF54565">
    <property type="entry name" value="Ribosomal protein S16"/>
    <property type="match status" value="1"/>
</dbReference>
<dbReference type="AlphaFoldDB" id="A0AAW1QK14"/>
<evidence type="ECO:0000313" key="6">
    <source>
        <dbReference type="Proteomes" id="UP001445335"/>
    </source>
</evidence>
<dbReference type="PANTHER" id="PTHR12919:SF39">
    <property type="entry name" value="SMALL RIBOSOMAL SUBUNIT PROTEIN BS16M_BS16C"/>
    <property type="match status" value="1"/>
</dbReference>
<evidence type="ECO:0000256" key="3">
    <source>
        <dbReference type="ARBA" id="ARBA00023274"/>
    </source>
</evidence>
<dbReference type="GO" id="GO:0032543">
    <property type="term" value="P:mitochondrial translation"/>
    <property type="evidence" value="ECO:0007669"/>
    <property type="project" value="TreeGrafter"/>
</dbReference>
<organism evidence="5 6">
    <name type="scientific">Elliptochloris bilobata</name>
    <dbReference type="NCBI Taxonomy" id="381761"/>
    <lineage>
        <taxon>Eukaryota</taxon>
        <taxon>Viridiplantae</taxon>
        <taxon>Chlorophyta</taxon>
        <taxon>core chlorophytes</taxon>
        <taxon>Trebouxiophyceae</taxon>
        <taxon>Trebouxiophyceae incertae sedis</taxon>
        <taxon>Elliptochloris clade</taxon>
        <taxon>Elliptochloris</taxon>
    </lineage>
</organism>
<dbReference type="Pfam" id="PF00886">
    <property type="entry name" value="Ribosomal_S16"/>
    <property type="match status" value="1"/>
</dbReference>